<protein>
    <submittedName>
        <fullName evidence="5">Aminotransferase</fullName>
    </submittedName>
</protein>
<dbReference type="Pfam" id="PF00155">
    <property type="entry name" value="Aminotran_1_2"/>
    <property type="match status" value="1"/>
</dbReference>
<name>A0A1H3Y0J4_9BACI</name>
<evidence type="ECO:0000256" key="1">
    <source>
        <dbReference type="ARBA" id="ARBA00001933"/>
    </source>
</evidence>
<dbReference type="STRING" id="571932.SAMN05421743_102325"/>
<evidence type="ECO:0000313" key="6">
    <source>
        <dbReference type="Proteomes" id="UP000198584"/>
    </source>
</evidence>
<dbReference type="InterPro" id="IPR050881">
    <property type="entry name" value="LL-DAP_aminotransferase"/>
</dbReference>
<gene>
    <name evidence="5" type="ORF">SAMN05421743_102325</name>
</gene>
<evidence type="ECO:0000259" key="4">
    <source>
        <dbReference type="Pfam" id="PF00155"/>
    </source>
</evidence>
<reference evidence="5 6" key="1">
    <citation type="submission" date="2016-10" db="EMBL/GenBank/DDBJ databases">
        <authorList>
            <person name="de Groot N.N."/>
        </authorList>
    </citation>
    <scope>NUCLEOTIDE SEQUENCE [LARGE SCALE GENOMIC DNA]</scope>
    <source>
        <strain evidence="5 6">CCM7597</strain>
    </source>
</reference>
<dbReference type="InterPro" id="IPR015422">
    <property type="entry name" value="PyrdxlP-dep_Trfase_small"/>
</dbReference>
<sequence length="390" mass="43338">MKTFPHSDMLKQLPEQFFAVLADRMEKAVAEGHDVINLGQGSPDKPTPPHVIKRLQEASEEIENHKYPPFRGKKNLLNAVAEFYQREYGVDIDPDTEVALLFGAKAGLVELPLSLMNPGETMLVPDPGYPDYWSGPAMANVPMHKMPLLEKNNFLPVYDDIPEDVKKASKMLLLNYPNNPTGAMASEEFFDETIEFAEKNDLCVVHDFAYGAIGFDGNRPVSYLERPGAKDIGIEIYTMSKTYNMAGWRIAFAVGNPSVIEAINIIQDHFYCSIFGAVQDAAAEALTASQDGVDELVELYEDRRKALVEGAREIGWNVAAPEGSFFAWLKVPEGYTSASFADMLLEEAKILVAPGIGFGEHGEGYIRVGLVLEKERIQEALDRIKKLNIF</sequence>
<dbReference type="RefSeq" id="WP_093042565.1">
    <property type="nucleotide sequence ID" value="NZ_FNQR01000002.1"/>
</dbReference>
<evidence type="ECO:0000256" key="3">
    <source>
        <dbReference type="ARBA" id="ARBA00022679"/>
    </source>
</evidence>
<comment type="cofactor">
    <cofactor evidence="1">
        <name>pyridoxal 5'-phosphate</name>
        <dbReference type="ChEBI" id="CHEBI:597326"/>
    </cofactor>
</comment>
<keyword evidence="6" id="KW-1185">Reference proteome</keyword>
<dbReference type="GO" id="GO:0030170">
    <property type="term" value="F:pyridoxal phosphate binding"/>
    <property type="evidence" value="ECO:0007669"/>
    <property type="project" value="InterPro"/>
</dbReference>
<dbReference type="AlphaFoldDB" id="A0A1H3Y0J4"/>
<feature type="domain" description="Aminotransferase class I/classII large" evidence="4">
    <location>
        <begin position="34"/>
        <end position="384"/>
    </location>
</feature>
<dbReference type="SUPFAM" id="SSF53383">
    <property type="entry name" value="PLP-dependent transferases"/>
    <property type="match status" value="1"/>
</dbReference>
<dbReference type="EMBL" id="FNQR01000002">
    <property type="protein sequence ID" value="SEA05103.1"/>
    <property type="molecule type" value="Genomic_DNA"/>
</dbReference>
<dbReference type="PANTHER" id="PTHR42832">
    <property type="entry name" value="AMINO ACID AMINOTRANSFERASE"/>
    <property type="match status" value="1"/>
</dbReference>
<evidence type="ECO:0000313" key="5">
    <source>
        <dbReference type="EMBL" id="SEA05103.1"/>
    </source>
</evidence>
<evidence type="ECO:0000256" key="2">
    <source>
        <dbReference type="ARBA" id="ARBA00022576"/>
    </source>
</evidence>
<dbReference type="InterPro" id="IPR015424">
    <property type="entry name" value="PyrdxlP-dep_Trfase"/>
</dbReference>
<dbReference type="Gene3D" id="3.40.640.10">
    <property type="entry name" value="Type I PLP-dependent aspartate aminotransferase-like (Major domain)"/>
    <property type="match status" value="1"/>
</dbReference>
<keyword evidence="2 5" id="KW-0032">Aminotransferase</keyword>
<dbReference type="CDD" id="cd00609">
    <property type="entry name" value="AAT_like"/>
    <property type="match status" value="1"/>
</dbReference>
<dbReference type="Gene3D" id="3.90.1150.10">
    <property type="entry name" value="Aspartate Aminotransferase, domain 1"/>
    <property type="match status" value="1"/>
</dbReference>
<accession>A0A1H3Y0J4</accession>
<dbReference type="PANTHER" id="PTHR42832:SF3">
    <property type="entry name" value="L-GLUTAMINE--4-(METHYLSULFANYL)-2-OXOBUTANOATE AMINOTRANSFERASE"/>
    <property type="match status" value="1"/>
</dbReference>
<dbReference type="NCBIfam" id="NF005977">
    <property type="entry name" value="PRK08068.1"/>
    <property type="match status" value="1"/>
</dbReference>
<proteinExistence type="predicted"/>
<dbReference type="InterPro" id="IPR015421">
    <property type="entry name" value="PyrdxlP-dep_Trfase_major"/>
</dbReference>
<keyword evidence="3 5" id="KW-0808">Transferase</keyword>
<dbReference type="OrthoDB" id="9802328at2"/>
<organism evidence="5 6">
    <name type="scientific">Thalassobacillus cyri</name>
    <dbReference type="NCBI Taxonomy" id="571932"/>
    <lineage>
        <taxon>Bacteria</taxon>
        <taxon>Bacillati</taxon>
        <taxon>Bacillota</taxon>
        <taxon>Bacilli</taxon>
        <taxon>Bacillales</taxon>
        <taxon>Bacillaceae</taxon>
        <taxon>Thalassobacillus</taxon>
    </lineage>
</organism>
<dbReference type="InterPro" id="IPR004839">
    <property type="entry name" value="Aminotransferase_I/II_large"/>
</dbReference>
<dbReference type="GO" id="GO:0008483">
    <property type="term" value="F:transaminase activity"/>
    <property type="evidence" value="ECO:0007669"/>
    <property type="project" value="UniProtKB-KW"/>
</dbReference>
<dbReference type="Proteomes" id="UP000198584">
    <property type="component" value="Unassembled WGS sequence"/>
</dbReference>